<evidence type="ECO:0000259" key="12">
    <source>
        <dbReference type="PROSITE" id="PS50106"/>
    </source>
</evidence>
<dbReference type="InterPro" id="IPR036028">
    <property type="entry name" value="SH3-like_dom_sf"/>
</dbReference>
<dbReference type="InterPro" id="IPR008145">
    <property type="entry name" value="GK/Ca_channel_bsu"/>
</dbReference>
<evidence type="ECO:0000256" key="2">
    <source>
        <dbReference type="ARBA" id="ARBA00004236"/>
    </source>
</evidence>
<evidence type="ECO:0000256" key="4">
    <source>
        <dbReference type="ARBA" id="ARBA00022443"/>
    </source>
</evidence>
<feature type="domain" description="PDZ" evidence="12">
    <location>
        <begin position="169"/>
        <end position="257"/>
    </location>
</feature>
<dbReference type="FunFam" id="3.30.63.10:FF:000002">
    <property type="entry name" value="Guanylate kinase 1"/>
    <property type="match status" value="1"/>
</dbReference>
<dbReference type="GO" id="GO:0016323">
    <property type="term" value="C:basolateral plasma membrane"/>
    <property type="evidence" value="ECO:0007669"/>
    <property type="project" value="TreeGrafter"/>
</dbReference>
<dbReference type="Pfam" id="PF00625">
    <property type="entry name" value="Guanylate_kin"/>
    <property type="match status" value="1"/>
</dbReference>
<dbReference type="GO" id="GO:0099072">
    <property type="term" value="P:regulation of postsynaptic membrane neurotransmitter receptor levels"/>
    <property type="evidence" value="ECO:0007669"/>
    <property type="project" value="TreeGrafter"/>
</dbReference>
<feature type="domain" description="PDZ" evidence="12">
    <location>
        <begin position="263"/>
        <end position="343"/>
    </location>
</feature>
<dbReference type="SUPFAM" id="SSF52540">
    <property type="entry name" value="P-loop containing nucleoside triphosphate hydrolases"/>
    <property type="match status" value="1"/>
</dbReference>
<dbReference type="SMART" id="SM00228">
    <property type="entry name" value="PDZ"/>
    <property type="match status" value="3"/>
</dbReference>
<dbReference type="Gene3D" id="2.30.42.10">
    <property type="match status" value="3"/>
</dbReference>
<accession>A0A821HX59</accession>
<dbReference type="GO" id="GO:0098609">
    <property type="term" value="P:cell-cell adhesion"/>
    <property type="evidence" value="ECO:0007669"/>
    <property type="project" value="TreeGrafter"/>
</dbReference>
<feature type="domain" description="PDZ" evidence="12">
    <location>
        <begin position="402"/>
        <end position="505"/>
    </location>
</feature>
<evidence type="ECO:0000259" key="11">
    <source>
        <dbReference type="PROSITE" id="PS50052"/>
    </source>
</evidence>
<dbReference type="SUPFAM" id="SSF101288">
    <property type="entry name" value="L27 domain"/>
    <property type="match status" value="1"/>
</dbReference>
<dbReference type="InterPro" id="IPR036892">
    <property type="entry name" value="L27_dom_sf"/>
</dbReference>
<organism evidence="14 15">
    <name type="scientific">Rotaria socialis</name>
    <dbReference type="NCBI Taxonomy" id="392032"/>
    <lineage>
        <taxon>Eukaryota</taxon>
        <taxon>Metazoa</taxon>
        <taxon>Spiralia</taxon>
        <taxon>Gnathifera</taxon>
        <taxon>Rotifera</taxon>
        <taxon>Eurotatoria</taxon>
        <taxon>Bdelloidea</taxon>
        <taxon>Philodinida</taxon>
        <taxon>Philodinidae</taxon>
        <taxon>Rotaria</taxon>
    </lineage>
</organism>
<keyword evidence="7" id="KW-0472">Membrane</keyword>
<dbReference type="InterPro" id="IPR008144">
    <property type="entry name" value="Guanylate_kin-like_dom"/>
</dbReference>
<feature type="region of interest" description="Disordered" evidence="9">
    <location>
        <begin position="604"/>
        <end position="661"/>
    </location>
</feature>
<dbReference type="SMART" id="SM00569">
    <property type="entry name" value="L27"/>
    <property type="match status" value="1"/>
</dbReference>
<dbReference type="PANTHER" id="PTHR23119">
    <property type="entry name" value="DISCS LARGE"/>
    <property type="match status" value="1"/>
</dbReference>
<dbReference type="PROSITE" id="PS50052">
    <property type="entry name" value="GUANYLATE_KINASE_2"/>
    <property type="match status" value="1"/>
</dbReference>
<dbReference type="Proteomes" id="UP000663838">
    <property type="component" value="Unassembled WGS sequence"/>
</dbReference>
<dbReference type="PROSITE" id="PS00856">
    <property type="entry name" value="GUANYLATE_KINASE_1"/>
    <property type="match status" value="1"/>
</dbReference>
<dbReference type="GO" id="GO:0019901">
    <property type="term" value="F:protein kinase binding"/>
    <property type="evidence" value="ECO:0007669"/>
    <property type="project" value="TreeGrafter"/>
</dbReference>
<dbReference type="InterPro" id="IPR036034">
    <property type="entry name" value="PDZ_sf"/>
</dbReference>
<dbReference type="InterPro" id="IPR001452">
    <property type="entry name" value="SH3_domain"/>
</dbReference>
<name>A0A821HX59_9BILA</name>
<evidence type="ECO:0000256" key="6">
    <source>
        <dbReference type="ARBA" id="ARBA00022737"/>
    </source>
</evidence>
<dbReference type="PROSITE" id="PS51022">
    <property type="entry name" value="L27"/>
    <property type="match status" value="1"/>
</dbReference>
<dbReference type="GO" id="GO:0031594">
    <property type="term" value="C:neuromuscular junction"/>
    <property type="evidence" value="ECO:0007669"/>
    <property type="project" value="TreeGrafter"/>
</dbReference>
<evidence type="ECO:0000256" key="1">
    <source>
        <dbReference type="ARBA" id="ARBA00004170"/>
    </source>
</evidence>
<dbReference type="PROSITE" id="PS50106">
    <property type="entry name" value="PDZ"/>
    <property type="match status" value="3"/>
</dbReference>
<dbReference type="InterPro" id="IPR027417">
    <property type="entry name" value="P-loop_NTPase"/>
</dbReference>
<dbReference type="SUPFAM" id="SSF50156">
    <property type="entry name" value="PDZ domain-like"/>
    <property type="match status" value="3"/>
</dbReference>
<feature type="domain" description="SH3" evidence="10">
    <location>
        <begin position="539"/>
        <end position="609"/>
    </location>
</feature>
<dbReference type="GO" id="GO:0097120">
    <property type="term" value="P:receptor localization to synapse"/>
    <property type="evidence" value="ECO:0007669"/>
    <property type="project" value="TreeGrafter"/>
</dbReference>
<feature type="domain" description="Guanylate kinase-like" evidence="11">
    <location>
        <begin position="680"/>
        <end position="856"/>
    </location>
</feature>
<evidence type="ECO:0000256" key="8">
    <source>
        <dbReference type="PROSITE-ProRule" id="PRU00192"/>
    </source>
</evidence>
<evidence type="ECO:0000256" key="3">
    <source>
        <dbReference type="ARBA" id="ARBA00007014"/>
    </source>
</evidence>
<protein>
    <submittedName>
        <fullName evidence="14">Uncharacterized protein</fullName>
    </submittedName>
</protein>
<sequence>MPIRKQDAYQALELLEQYYNRLDGQQDKQLKLAIDRVIKVFKSRLFQALIDIQEFYESILLDENSDPAAKAAATLQFADECEKQPLFKRDLRNDPTTNNELTTLAPIVTDNPVIRTSNIKDDNRRQPTPTPFSQIIGASDLTKHQNKNDLNISNGVPQFNYDDHWEEIQVELQRLPGKGLGFSIAGGTDTPCINESPAVVITRITEGGIADIDHRLKQHDIILRVNDISFTHIEHQVGVDTLKAAETPVFIVVRRLAPRTIEEIVLEKPPNVHLGFSIAGGISHEHVKGDYGIFITHVIAGGIADKHGRLKVGDRLMSVVSTKNTYDLEFVEHKHAVECIRRACEEGSKITLVVGHPTTYSLQEELPSANTSIQNQLISKSETKIHRSTNNHEQEELSLERRVLLRRGPNGFGFNIISSEGGQGTFFSFIVVYYYFHMENDFILQGTFISFIQTEGAADKCGQLRKGDRILAVNNIDLRTANHEQVGTVLKNCGETADMHVIYKNEEFLQCQARNDDRRVKTTNEIIGGTISNLKTPARRQFFVQADFDYDPTRDPNLPGGPGIKFSAGDILHVVNAVDDSWWQAKRVTAGKEEEIGIIPSKSRVEKKERARQKRVNFNQNSSQNNSMDNEKKKKKKIGLFNKGGDKKDAQSGEDTGNDSDTFEPVLSYQLVTQHTIDYPRPVIIFGPFKEIFNDQLINEHQDRFANCIPHTTRAKRDKEVDGREYHFVTNRKQMEEDIHSYLFIEAGEYGGNLYGTSITAVRDVAAASKQCILDVSGRAIRRLIRAGLYPISIYVKPRDTKWILENMGDEANEERAKEIYDKCNAIEQQFGHIFTTTVEGENLSDVYDHICDVINNENTVDVVWVPSDEKF</sequence>
<dbReference type="GO" id="GO:0007268">
    <property type="term" value="P:chemical synaptic transmission"/>
    <property type="evidence" value="ECO:0007669"/>
    <property type="project" value="TreeGrafter"/>
</dbReference>
<dbReference type="InterPro" id="IPR020590">
    <property type="entry name" value="Guanylate_kinase_CS"/>
</dbReference>
<proteinExistence type="inferred from homology"/>
<dbReference type="AlphaFoldDB" id="A0A821HX59"/>
<dbReference type="Gene3D" id="2.30.30.40">
    <property type="entry name" value="SH3 Domains"/>
    <property type="match status" value="1"/>
</dbReference>
<comment type="caution">
    <text evidence="14">The sequence shown here is derived from an EMBL/GenBank/DDBJ whole genome shotgun (WGS) entry which is preliminary data.</text>
</comment>
<dbReference type="GO" id="GO:0043113">
    <property type="term" value="P:receptor clustering"/>
    <property type="evidence" value="ECO:0007669"/>
    <property type="project" value="TreeGrafter"/>
</dbReference>
<evidence type="ECO:0000256" key="7">
    <source>
        <dbReference type="ARBA" id="ARBA00023136"/>
    </source>
</evidence>
<keyword evidence="5" id="KW-1003">Cell membrane</keyword>
<dbReference type="PANTHER" id="PTHR23119:SF51">
    <property type="entry name" value="DISKS LARGE 1 TUMOR SUPPRESSOR PROTEIN"/>
    <property type="match status" value="1"/>
</dbReference>
<dbReference type="Gene3D" id="1.10.287.470">
    <property type="entry name" value="Helix hairpin bin"/>
    <property type="match status" value="1"/>
</dbReference>
<keyword evidence="6" id="KW-0677">Repeat</keyword>
<dbReference type="SMART" id="SM00326">
    <property type="entry name" value="SH3"/>
    <property type="match status" value="1"/>
</dbReference>
<dbReference type="SUPFAM" id="SSF50044">
    <property type="entry name" value="SH3-domain"/>
    <property type="match status" value="1"/>
</dbReference>
<dbReference type="SMART" id="SM00072">
    <property type="entry name" value="GuKc"/>
    <property type="match status" value="1"/>
</dbReference>
<dbReference type="Pfam" id="PF00018">
    <property type="entry name" value="SH3_1"/>
    <property type="match status" value="1"/>
</dbReference>
<evidence type="ECO:0000259" key="13">
    <source>
        <dbReference type="PROSITE" id="PS51022"/>
    </source>
</evidence>
<evidence type="ECO:0000259" key="10">
    <source>
        <dbReference type="PROSITE" id="PS50002"/>
    </source>
</evidence>
<dbReference type="InterPro" id="IPR004172">
    <property type="entry name" value="L27_dom"/>
</dbReference>
<keyword evidence="4 8" id="KW-0728">SH3 domain</keyword>
<evidence type="ECO:0000313" key="14">
    <source>
        <dbReference type="EMBL" id="CAF4692321.1"/>
    </source>
</evidence>
<dbReference type="Gene3D" id="3.40.50.300">
    <property type="entry name" value="P-loop containing nucleotide triphosphate hydrolases"/>
    <property type="match status" value="1"/>
</dbReference>
<dbReference type="InterPro" id="IPR001478">
    <property type="entry name" value="PDZ"/>
</dbReference>
<comment type="similarity">
    <text evidence="3">Belongs to the MAGUK family.</text>
</comment>
<gene>
    <name evidence="14" type="ORF">TOA249_LOCUS16532</name>
</gene>
<dbReference type="GO" id="GO:0043005">
    <property type="term" value="C:neuron projection"/>
    <property type="evidence" value="ECO:0007669"/>
    <property type="project" value="TreeGrafter"/>
</dbReference>
<dbReference type="PROSITE" id="PS50002">
    <property type="entry name" value="SH3"/>
    <property type="match status" value="1"/>
</dbReference>
<dbReference type="Pfam" id="PF09058">
    <property type="entry name" value="L27_1"/>
    <property type="match status" value="1"/>
</dbReference>
<evidence type="ECO:0000256" key="9">
    <source>
        <dbReference type="SAM" id="MobiDB-lite"/>
    </source>
</evidence>
<dbReference type="EMBL" id="CAJOBS010001132">
    <property type="protein sequence ID" value="CAF4692321.1"/>
    <property type="molecule type" value="Genomic_DNA"/>
</dbReference>
<dbReference type="Pfam" id="PF00595">
    <property type="entry name" value="PDZ"/>
    <property type="match status" value="3"/>
</dbReference>
<feature type="compositionally biased region" description="Low complexity" evidence="9">
    <location>
        <begin position="617"/>
        <end position="627"/>
    </location>
</feature>
<evidence type="ECO:0000313" key="15">
    <source>
        <dbReference type="Proteomes" id="UP000663838"/>
    </source>
</evidence>
<dbReference type="InterPro" id="IPR015143">
    <property type="entry name" value="L27_1"/>
</dbReference>
<evidence type="ECO:0000256" key="5">
    <source>
        <dbReference type="ARBA" id="ARBA00022475"/>
    </source>
</evidence>
<feature type="domain" description="L27" evidence="13">
    <location>
        <begin position="4"/>
        <end position="64"/>
    </location>
</feature>
<dbReference type="GO" id="GO:0045197">
    <property type="term" value="P:establishment or maintenance of epithelial cell apical/basal polarity"/>
    <property type="evidence" value="ECO:0007669"/>
    <property type="project" value="TreeGrafter"/>
</dbReference>
<dbReference type="GO" id="GO:0098839">
    <property type="term" value="C:postsynaptic density membrane"/>
    <property type="evidence" value="ECO:0007669"/>
    <property type="project" value="TreeGrafter"/>
</dbReference>
<comment type="subcellular location">
    <subcellularLocation>
        <location evidence="2">Cell membrane</location>
    </subcellularLocation>
    <subcellularLocation>
        <location evidence="1">Membrane</location>
        <topology evidence="1">Peripheral membrane protein</topology>
    </subcellularLocation>
</comment>
<dbReference type="InterPro" id="IPR050614">
    <property type="entry name" value="Synaptic_Scaffolding_LAP-MAGUK"/>
</dbReference>
<reference evidence="14" key="1">
    <citation type="submission" date="2021-02" db="EMBL/GenBank/DDBJ databases">
        <authorList>
            <person name="Nowell W R."/>
        </authorList>
    </citation>
    <scope>NUCLEOTIDE SEQUENCE</scope>
</reference>